<evidence type="ECO:0000313" key="4">
    <source>
        <dbReference type="Proteomes" id="UP001633002"/>
    </source>
</evidence>
<dbReference type="Proteomes" id="UP001633002">
    <property type="component" value="Unassembled WGS sequence"/>
</dbReference>
<feature type="domain" description="SAP" evidence="2">
    <location>
        <begin position="156"/>
        <end position="190"/>
    </location>
</feature>
<dbReference type="InterPro" id="IPR003034">
    <property type="entry name" value="SAP_dom"/>
</dbReference>
<dbReference type="SUPFAM" id="SSF68906">
    <property type="entry name" value="SAP domain"/>
    <property type="match status" value="1"/>
</dbReference>
<dbReference type="AlphaFoldDB" id="A0ABD3HAZ8"/>
<dbReference type="EMBL" id="JBJQOH010000004">
    <property type="protein sequence ID" value="KAL3687324.1"/>
    <property type="molecule type" value="Genomic_DNA"/>
</dbReference>
<dbReference type="Pfam" id="PF02037">
    <property type="entry name" value="SAP"/>
    <property type="match status" value="1"/>
</dbReference>
<feature type="region of interest" description="Disordered" evidence="1">
    <location>
        <begin position="1"/>
        <end position="23"/>
    </location>
</feature>
<organism evidence="3 4">
    <name type="scientific">Riccia sorocarpa</name>
    <dbReference type="NCBI Taxonomy" id="122646"/>
    <lineage>
        <taxon>Eukaryota</taxon>
        <taxon>Viridiplantae</taxon>
        <taxon>Streptophyta</taxon>
        <taxon>Embryophyta</taxon>
        <taxon>Marchantiophyta</taxon>
        <taxon>Marchantiopsida</taxon>
        <taxon>Marchantiidae</taxon>
        <taxon>Marchantiales</taxon>
        <taxon>Ricciaceae</taxon>
        <taxon>Riccia</taxon>
    </lineage>
</organism>
<evidence type="ECO:0000313" key="3">
    <source>
        <dbReference type="EMBL" id="KAL3687324.1"/>
    </source>
</evidence>
<sequence length="220" mass="25027">MTGPPRPKYPSDSKNYHDLRQDDGADAYMGVMEDPRAESVKDQSDDELAEDELIVWDFITEEYTALDLWEEQKKRLHHELVQAGRPLVVYVDFRFDSSRSGFHGTLPVINKDDDQNGHLDVDNILAQHSIMSSKDLWHKCKNLQKAVESATTIDAVAVFSVQMLKDFCKENGLHATGNKLQLVQRVSVSSKLPETGANTEIQHTRHVHYPELAQHDLAYN</sequence>
<protein>
    <recommendedName>
        <fullName evidence="2">SAP domain-containing protein</fullName>
    </recommendedName>
</protein>
<name>A0ABD3HAZ8_9MARC</name>
<feature type="compositionally biased region" description="Basic and acidic residues" evidence="1">
    <location>
        <begin position="9"/>
        <end position="23"/>
    </location>
</feature>
<evidence type="ECO:0000259" key="2">
    <source>
        <dbReference type="PROSITE" id="PS50800"/>
    </source>
</evidence>
<evidence type="ECO:0000256" key="1">
    <source>
        <dbReference type="SAM" id="MobiDB-lite"/>
    </source>
</evidence>
<dbReference type="InterPro" id="IPR036361">
    <property type="entry name" value="SAP_dom_sf"/>
</dbReference>
<dbReference type="PROSITE" id="PS50800">
    <property type="entry name" value="SAP"/>
    <property type="match status" value="1"/>
</dbReference>
<keyword evidence="4" id="KW-1185">Reference proteome</keyword>
<accession>A0ABD3HAZ8</accession>
<gene>
    <name evidence="3" type="ORF">R1sor_013633</name>
</gene>
<proteinExistence type="predicted"/>
<reference evidence="3 4" key="1">
    <citation type="submission" date="2024-09" db="EMBL/GenBank/DDBJ databases">
        <title>Chromosome-scale assembly of Riccia sorocarpa.</title>
        <authorList>
            <person name="Paukszto L."/>
        </authorList>
    </citation>
    <scope>NUCLEOTIDE SEQUENCE [LARGE SCALE GENOMIC DNA]</scope>
    <source>
        <strain evidence="3">LP-2024</strain>
        <tissue evidence="3">Aerial parts of the thallus</tissue>
    </source>
</reference>
<comment type="caution">
    <text evidence="3">The sequence shown here is derived from an EMBL/GenBank/DDBJ whole genome shotgun (WGS) entry which is preliminary data.</text>
</comment>